<proteinExistence type="predicted"/>
<organism evidence="1 2">
    <name type="scientific">Chloracidobacterium validum</name>
    <dbReference type="NCBI Taxonomy" id="2821543"/>
    <lineage>
        <taxon>Bacteria</taxon>
        <taxon>Pseudomonadati</taxon>
        <taxon>Acidobacteriota</taxon>
        <taxon>Terriglobia</taxon>
        <taxon>Terriglobales</taxon>
        <taxon>Acidobacteriaceae</taxon>
        <taxon>Chloracidobacterium</taxon>
    </lineage>
</organism>
<evidence type="ECO:0000313" key="1">
    <source>
        <dbReference type="EMBL" id="QUW04411.1"/>
    </source>
</evidence>
<name>A0ABX8BCK1_9BACT</name>
<sequence length="138" mass="14422">MPPSVRTARKSYLPPPIGAASSVGEFHIGWLNCFRQPPTFTHLTVEESATGLTAGPASSPSGTSVSSHTATAFLSATDAAAPADAGTITIETLTVSDCSLRRRDTPFAFEHLHTTGPVRGRDAALAARQRIGNVCAFE</sequence>
<keyword evidence="2" id="KW-1185">Reference proteome</keyword>
<dbReference type="RefSeq" id="WP_211430300.1">
    <property type="nucleotide sequence ID" value="NZ_CP072649.1"/>
</dbReference>
<dbReference type="EMBL" id="CP072649">
    <property type="protein sequence ID" value="QUW04411.1"/>
    <property type="molecule type" value="Genomic_DNA"/>
</dbReference>
<protein>
    <submittedName>
        <fullName evidence="1">Uncharacterized protein</fullName>
    </submittedName>
</protein>
<gene>
    <name evidence="1" type="ORF">J8C06_11475</name>
</gene>
<accession>A0ABX8BCK1</accession>
<dbReference type="Proteomes" id="UP000676506">
    <property type="component" value="Chromosome 2"/>
</dbReference>
<evidence type="ECO:0000313" key="2">
    <source>
        <dbReference type="Proteomes" id="UP000676506"/>
    </source>
</evidence>
<reference evidence="1 2" key="1">
    <citation type="submission" date="2021-03" db="EMBL/GenBank/DDBJ databases">
        <title>Genomic and phenotypic characterization of Chloracidobacterium isolates provides evidence for multiple species.</title>
        <authorList>
            <person name="Saini M.K."/>
            <person name="Costas A.M.G."/>
            <person name="Tank M."/>
            <person name="Bryant D.A."/>
        </authorList>
    </citation>
    <scope>NUCLEOTIDE SEQUENCE [LARGE SCALE GENOMIC DNA]</scope>
    <source>
        <strain evidence="1 2">BV2-C</strain>
    </source>
</reference>